<feature type="domain" description="Replication-associated protein ORF2/G2P" evidence="1">
    <location>
        <begin position="106"/>
        <end position="191"/>
    </location>
</feature>
<evidence type="ECO:0000259" key="1">
    <source>
        <dbReference type="Pfam" id="PF23343"/>
    </source>
</evidence>
<dbReference type="Pfam" id="PF23343">
    <property type="entry name" value="REP_ORF2-G2P"/>
    <property type="match status" value="1"/>
</dbReference>
<dbReference type="InterPro" id="IPR056906">
    <property type="entry name" value="ORF2/G2P_dom"/>
</dbReference>
<sequence length="276" mass="32294">MSMGGYNSRMTIIRNCAKIRHYGRTIYSAGMNPHTTKAQRLAEINAINASETISNVEKQVLTTIREPVSVDERRAARTPKPRRLTLSEREGFKDLMDMNFTTGHQYITLTYVKEDVTLDEAGRDFENWIKRMRERYGDFKYLGVRSFQRRSTPHFHLLADLPRIPVRELKDGTFQRIWGHGIVHVKRIYNAPMGTGRNKLQQYLLKNLAEFKADKRSYGKRLYLRSRNLIEPEVVKGDYETLKADLVASGHTLKLLVSRRFDVEYLNYIELETYRV</sequence>
<evidence type="ECO:0000313" key="2">
    <source>
        <dbReference type="EMBL" id="MFD1222077.1"/>
    </source>
</evidence>
<dbReference type="EMBL" id="JBHTLU010000021">
    <property type="protein sequence ID" value="MFD1222077.1"/>
    <property type="molecule type" value="Genomic_DNA"/>
</dbReference>
<gene>
    <name evidence="2" type="ORF">ACFQ4B_18305</name>
</gene>
<protein>
    <submittedName>
        <fullName evidence="2">RNA replicase</fullName>
    </submittedName>
</protein>
<keyword evidence="3" id="KW-1185">Reference proteome</keyword>
<dbReference type="Proteomes" id="UP001597180">
    <property type="component" value="Unassembled WGS sequence"/>
</dbReference>
<dbReference type="RefSeq" id="WP_345592386.1">
    <property type="nucleotide sequence ID" value="NZ_BAABJG010000031.1"/>
</dbReference>
<accession>A0ABW3UP29</accession>
<proteinExistence type="predicted"/>
<comment type="caution">
    <text evidence="2">The sequence shown here is derived from an EMBL/GenBank/DDBJ whole genome shotgun (WGS) entry which is preliminary data.</text>
</comment>
<name>A0ABW3UP29_9BACL</name>
<evidence type="ECO:0000313" key="3">
    <source>
        <dbReference type="Proteomes" id="UP001597180"/>
    </source>
</evidence>
<reference evidence="3" key="1">
    <citation type="journal article" date="2019" name="Int. J. Syst. Evol. Microbiol.">
        <title>The Global Catalogue of Microorganisms (GCM) 10K type strain sequencing project: providing services to taxonomists for standard genome sequencing and annotation.</title>
        <authorList>
            <consortium name="The Broad Institute Genomics Platform"/>
            <consortium name="The Broad Institute Genome Sequencing Center for Infectious Disease"/>
            <person name="Wu L."/>
            <person name="Ma J."/>
        </authorList>
    </citation>
    <scope>NUCLEOTIDE SEQUENCE [LARGE SCALE GENOMIC DNA]</scope>
    <source>
        <strain evidence="3">CCUG 53270</strain>
    </source>
</reference>
<organism evidence="2 3">
    <name type="scientific">Paenibacillus vulneris</name>
    <dbReference type="NCBI Taxonomy" id="1133364"/>
    <lineage>
        <taxon>Bacteria</taxon>
        <taxon>Bacillati</taxon>
        <taxon>Bacillota</taxon>
        <taxon>Bacilli</taxon>
        <taxon>Bacillales</taxon>
        <taxon>Paenibacillaceae</taxon>
        <taxon>Paenibacillus</taxon>
    </lineage>
</organism>